<feature type="compositionally biased region" description="Low complexity" evidence="1">
    <location>
        <begin position="8"/>
        <end position="17"/>
    </location>
</feature>
<reference evidence="3" key="1">
    <citation type="journal article" date="2019" name="Int. J. Syst. Evol. Microbiol.">
        <title>The Global Catalogue of Microorganisms (GCM) 10K type strain sequencing project: providing services to taxonomists for standard genome sequencing and annotation.</title>
        <authorList>
            <consortium name="The Broad Institute Genomics Platform"/>
            <consortium name="The Broad Institute Genome Sequencing Center for Infectious Disease"/>
            <person name="Wu L."/>
            <person name="Ma J."/>
        </authorList>
    </citation>
    <scope>NUCLEOTIDE SEQUENCE [LARGE SCALE GENOMIC DNA]</scope>
    <source>
        <strain evidence="3">DFY41</strain>
    </source>
</reference>
<dbReference type="EMBL" id="JBHSKD010000009">
    <property type="protein sequence ID" value="MFC5177166.1"/>
    <property type="molecule type" value="Genomic_DNA"/>
</dbReference>
<keyword evidence="3" id="KW-1185">Reference proteome</keyword>
<evidence type="ECO:0000256" key="1">
    <source>
        <dbReference type="SAM" id="MobiDB-lite"/>
    </source>
</evidence>
<protein>
    <recommendedName>
        <fullName evidence="4">DUF2384 domain-containing protein</fullName>
    </recommendedName>
</protein>
<feature type="region of interest" description="Disordered" evidence="1">
    <location>
        <begin position="1"/>
        <end position="20"/>
    </location>
</feature>
<organism evidence="2 3">
    <name type="scientific">Nocardioides taihuensis</name>
    <dbReference type="NCBI Taxonomy" id="1835606"/>
    <lineage>
        <taxon>Bacteria</taxon>
        <taxon>Bacillati</taxon>
        <taxon>Actinomycetota</taxon>
        <taxon>Actinomycetes</taxon>
        <taxon>Propionibacteriales</taxon>
        <taxon>Nocardioidaceae</taxon>
        <taxon>Nocardioides</taxon>
    </lineage>
</organism>
<dbReference type="Proteomes" id="UP001596087">
    <property type="component" value="Unassembled WGS sequence"/>
</dbReference>
<name>A0ABW0BIQ8_9ACTN</name>
<evidence type="ECO:0000313" key="2">
    <source>
        <dbReference type="EMBL" id="MFC5177166.1"/>
    </source>
</evidence>
<evidence type="ECO:0008006" key="4">
    <source>
        <dbReference type="Google" id="ProtNLM"/>
    </source>
</evidence>
<proteinExistence type="predicted"/>
<dbReference type="RefSeq" id="WP_378589949.1">
    <property type="nucleotide sequence ID" value="NZ_JBHSKD010000009.1"/>
</dbReference>
<comment type="caution">
    <text evidence="2">The sequence shown here is derived from an EMBL/GenBank/DDBJ whole genome shotgun (WGS) entry which is preliminary data.</text>
</comment>
<sequence length="107" mass="11453">MTGPQVLPGPSRGRVSGAGSGADLVKRWEQQLRDGMGLDDAEIVVLRAALADFCDEHGVTPLELCERWAEFPELTAPRNPYGGDRPRLVVESFLVTSGVNLFGAATS</sequence>
<evidence type="ECO:0000313" key="3">
    <source>
        <dbReference type="Proteomes" id="UP001596087"/>
    </source>
</evidence>
<gene>
    <name evidence="2" type="ORF">ACFPGP_10815</name>
</gene>
<accession>A0ABW0BIQ8</accession>